<dbReference type="PANTHER" id="PTHR15822">
    <property type="entry name" value="TRAF AND TNF RECEPTOR-ASSOCIATED PROTEIN"/>
    <property type="match status" value="1"/>
</dbReference>
<organism evidence="10 11">
    <name type="scientific">Streptomyces marincola</name>
    <dbReference type="NCBI Taxonomy" id="2878388"/>
    <lineage>
        <taxon>Bacteria</taxon>
        <taxon>Bacillati</taxon>
        <taxon>Actinomycetota</taxon>
        <taxon>Actinomycetes</taxon>
        <taxon>Kitasatosporales</taxon>
        <taxon>Streptomycetaceae</taxon>
        <taxon>Streptomyces</taxon>
    </lineage>
</organism>
<dbReference type="InterPro" id="IPR036691">
    <property type="entry name" value="Endo/exonu/phosph_ase_sf"/>
</dbReference>
<sequence length="248" mass="25625">MTARGPAVAVDVRLLSYNVRSLRDDRGALGRVVRGCAPDVLCVQEAPRFFGWRSAAARLARETGLLYVTGGAPSCGTMILAAPRLAVEHAEDVTLPLTPGLHRRGLATAVLRVAGGPRFTVISCHLSLDAAERARQAGALLARLAALSARGGPAGIVAGDLNEVPGGGAFRLLTGPLRDAWREAPEGGGDTFPSRRPARRIDAVLCTPAVRVLGCGVPARPPGTGPGDLARATDHLPLLARLSVPAPG</sequence>
<dbReference type="EMBL" id="CP021121">
    <property type="protein sequence ID" value="ARQ72573.1"/>
    <property type="molecule type" value="Genomic_DNA"/>
</dbReference>
<keyword evidence="7" id="KW-0460">Magnesium</keyword>
<dbReference type="AlphaFoldDB" id="A0A1W7D647"/>
<dbReference type="Gene3D" id="3.60.10.10">
    <property type="entry name" value="Endonuclease/exonuclease/phosphatase"/>
    <property type="match status" value="1"/>
</dbReference>
<evidence type="ECO:0000256" key="6">
    <source>
        <dbReference type="ARBA" id="ARBA00022801"/>
    </source>
</evidence>
<dbReference type="GO" id="GO:0016787">
    <property type="term" value="F:hydrolase activity"/>
    <property type="evidence" value="ECO:0007669"/>
    <property type="project" value="UniProtKB-KW"/>
</dbReference>
<dbReference type="SUPFAM" id="SSF56219">
    <property type="entry name" value="DNase I-like"/>
    <property type="match status" value="1"/>
</dbReference>
<evidence type="ECO:0000256" key="1">
    <source>
        <dbReference type="ARBA" id="ARBA00001936"/>
    </source>
</evidence>
<evidence type="ECO:0000313" key="10">
    <source>
        <dbReference type="EMBL" id="ARQ72573.1"/>
    </source>
</evidence>
<dbReference type="InterPro" id="IPR051547">
    <property type="entry name" value="TDP2-like"/>
</dbReference>
<dbReference type="GO" id="GO:0006281">
    <property type="term" value="P:DNA repair"/>
    <property type="evidence" value="ECO:0007669"/>
    <property type="project" value="UniProtKB-KW"/>
</dbReference>
<dbReference type="InterPro" id="IPR005135">
    <property type="entry name" value="Endo/exonuclease/phosphatase"/>
</dbReference>
<proteinExistence type="predicted"/>
<keyword evidence="5" id="KW-0227">DNA damage</keyword>
<accession>A0A1W7D647</accession>
<name>A0A1W7D647_9ACTN</name>
<dbReference type="KEGG" id="smao:CAG99_22495"/>
<keyword evidence="8" id="KW-0234">DNA repair</keyword>
<dbReference type="PANTHER" id="PTHR15822:SF4">
    <property type="entry name" value="TYROSYL-DNA PHOSPHODIESTERASE 2"/>
    <property type="match status" value="1"/>
</dbReference>
<evidence type="ECO:0000256" key="3">
    <source>
        <dbReference type="ARBA" id="ARBA00022722"/>
    </source>
</evidence>
<gene>
    <name evidence="10" type="ORF">CAG99_22495</name>
</gene>
<protein>
    <submittedName>
        <fullName evidence="10">Endonuclease</fullName>
    </submittedName>
</protein>
<dbReference type="OrthoDB" id="3820230at2"/>
<dbReference type="GO" id="GO:0046872">
    <property type="term" value="F:metal ion binding"/>
    <property type="evidence" value="ECO:0007669"/>
    <property type="project" value="UniProtKB-KW"/>
</dbReference>
<comment type="cofactor">
    <cofactor evidence="1">
        <name>Mn(2+)</name>
        <dbReference type="ChEBI" id="CHEBI:29035"/>
    </cofactor>
</comment>
<evidence type="ECO:0000256" key="8">
    <source>
        <dbReference type="ARBA" id="ARBA00023204"/>
    </source>
</evidence>
<keyword evidence="10" id="KW-0255">Endonuclease</keyword>
<evidence type="ECO:0000313" key="11">
    <source>
        <dbReference type="Proteomes" id="UP000194218"/>
    </source>
</evidence>
<keyword evidence="6" id="KW-0378">Hydrolase</keyword>
<dbReference type="Pfam" id="PF03372">
    <property type="entry name" value="Exo_endo_phos"/>
    <property type="match status" value="1"/>
</dbReference>
<comment type="cofactor">
    <cofactor evidence="2">
        <name>Mg(2+)</name>
        <dbReference type="ChEBI" id="CHEBI:18420"/>
    </cofactor>
</comment>
<evidence type="ECO:0000256" key="5">
    <source>
        <dbReference type="ARBA" id="ARBA00022763"/>
    </source>
</evidence>
<dbReference type="GO" id="GO:0004519">
    <property type="term" value="F:endonuclease activity"/>
    <property type="evidence" value="ECO:0007669"/>
    <property type="project" value="UniProtKB-KW"/>
</dbReference>
<evidence type="ECO:0000256" key="2">
    <source>
        <dbReference type="ARBA" id="ARBA00001946"/>
    </source>
</evidence>
<evidence type="ECO:0000256" key="7">
    <source>
        <dbReference type="ARBA" id="ARBA00022842"/>
    </source>
</evidence>
<evidence type="ECO:0000256" key="4">
    <source>
        <dbReference type="ARBA" id="ARBA00022723"/>
    </source>
</evidence>
<reference evidence="10 11" key="1">
    <citation type="submission" date="2017-05" db="EMBL/GenBank/DDBJ databases">
        <title>Complete genome sequence of Streptomyces sp. SCSIO 03032 revealed the diverse biosynthetic pathways for its bioactive secondary metabolites.</title>
        <authorList>
            <person name="Ma L."/>
            <person name="Zhu Y."/>
            <person name="Zhang W."/>
            <person name="Zhang G."/>
            <person name="Tian X."/>
            <person name="Zhang S."/>
            <person name="Zhang C."/>
        </authorList>
    </citation>
    <scope>NUCLEOTIDE SEQUENCE [LARGE SCALE GENOMIC DNA]</scope>
    <source>
        <strain evidence="10 11">SCSIO 03032</strain>
    </source>
</reference>
<evidence type="ECO:0000259" key="9">
    <source>
        <dbReference type="Pfam" id="PF03372"/>
    </source>
</evidence>
<feature type="domain" description="Endonuclease/exonuclease/phosphatase" evidence="9">
    <location>
        <begin position="15"/>
        <end position="235"/>
    </location>
</feature>
<keyword evidence="3" id="KW-0540">Nuclease</keyword>
<keyword evidence="4" id="KW-0479">Metal-binding</keyword>
<dbReference type="Proteomes" id="UP000194218">
    <property type="component" value="Chromosome"/>
</dbReference>
<keyword evidence="11" id="KW-1185">Reference proteome</keyword>